<evidence type="ECO:0000256" key="2">
    <source>
        <dbReference type="ARBA" id="ARBA00022737"/>
    </source>
</evidence>
<dbReference type="AlphaFoldDB" id="A0A6J1ASE7"/>
<sequence length="693" mass="77081">MNFQKPQAFANLMLKDSKSLARIVQNLAQTKQLHKGKQLHCQLISSGYRLCTFLTNHLLNMYSKCGQLDYSVKLFEKMSQRNLVSWTAMVTGFSQNLYYLEAVTTFSQMRIAGENPTQFAFSSVIKACASVGLVEFGKQIHCLALKFGFGFDIFVGSNLVDMYSKCGVMVNAYKVFQEMECKDEILWTALIDGYAKNGLFGDALFAYKSMVNEGIAIDKFVLCSTLSACAALKVLNFGKCLHSLIVKKGFDLEISVGNALTDMYAKVGDMDSASNVFGIDSECRNVVSCSSLIDGYVEMDRLEDALSVFVELRRQGIESNEFTFSSLIKACASQAALEQGTQLHAQVIKFNFDGNPFVSSGLVDMYGKCGLLDDSIQVFGEIENGNEIAWNSMLGVFAQHGLGKDAIEIFNRMKNEGVEPNAITFVSLLRGCSHSGLVEEGLSFFYAMEKSYGVVPGEEHYSCVIDLLARAGKLKEAEDFMNKMPFEPNAFGWCSLLGACKIHGDKKRGKVAAEKLMQLEPANSGAPVLLSNIYAKEQQWEEVRTLRKMMQDGNVRKLPGYSWVNVGNETHIFGVEDWSHHQMKAIYEKLDVLSDQIKKAGYVPCTDSIPLDTDVSVKEKILEHHSERIAIAFALISMPSGKPIIVKKNLRVCVDCHSAIKYISKVIGRKIIVRDNSRFHHFSDGLCSCGDFW</sequence>
<reference evidence="6" key="1">
    <citation type="submission" date="2025-08" db="UniProtKB">
        <authorList>
            <consortium name="RefSeq"/>
        </authorList>
    </citation>
    <scope>IDENTIFICATION</scope>
    <source>
        <tissue evidence="6">Leaf</tissue>
    </source>
</reference>
<dbReference type="InterPro" id="IPR046960">
    <property type="entry name" value="PPR_At4g14850-like_plant"/>
</dbReference>
<dbReference type="FunFam" id="1.25.40.10:FF:000031">
    <property type="entry name" value="Pentatricopeptide repeat-containing protein mitochondrial"/>
    <property type="match status" value="1"/>
</dbReference>
<dbReference type="InterPro" id="IPR046848">
    <property type="entry name" value="E_motif"/>
</dbReference>
<feature type="domain" description="DYW" evidence="4">
    <location>
        <begin position="601"/>
        <end position="693"/>
    </location>
</feature>
<dbReference type="NCBIfam" id="TIGR00756">
    <property type="entry name" value="PPR"/>
    <property type="match status" value="5"/>
</dbReference>
<evidence type="ECO:0000313" key="6">
    <source>
        <dbReference type="RefSeq" id="XP_021289394.1"/>
    </source>
</evidence>
<feature type="repeat" description="PPR" evidence="3">
    <location>
        <begin position="183"/>
        <end position="217"/>
    </location>
</feature>
<dbReference type="GeneID" id="110420413"/>
<dbReference type="RefSeq" id="XP_021289394.1">
    <property type="nucleotide sequence ID" value="XM_021433719.1"/>
</dbReference>
<dbReference type="Pfam" id="PF20431">
    <property type="entry name" value="E_motif"/>
    <property type="match status" value="1"/>
</dbReference>
<dbReference type="InterPro" id="IPR002885">
    <property type="entry name" value="PPR_rpt"/>
</dbReference>
<dbReference type="Pfam" id="PF14432">
    <property type="entry name" value="DYW_deaminase"/>
    <property type="match status" value="1"/>
</dbReference>
<dbReference type="Proteomes" id="UP000504621">
    <property type="component" value="Unplaced"/>
</dbReference>
<dbReference type="FunFam" id="1.25.40.10:FF:000073">
    <property type="entry name" value="Pentatricopeptide repeat-containing protein chloroplastic"/>
    <property type="match status" value="1"/>
</dbReference>
<dbReference type="GO" id="GO:0005739">
    <property type="term" value="C:mitochondrion"/>
    <property type="evidence" value="ECO:0007669"/>
    <property type="project" value="TreeGrafter"/>
</dbReference>
<dbReference type="InterPro" id="IPR032867">
    <property type="entry name" value="DYW_dom"/>
</dbReference>
<feature type="repeat" description="PPR" evidence="3">
    <location>
        <begin position="386"/>
        <end position="420"/>
    </location>
</feature>
<comment type="similarity">
    <text evidence="1">Belongs to the PPR family. PCMP-H subfamily.</text>
</comment>
<evidence type="ECO:0000259" key="4">
    <source>
        <dbReference type="Pfam" id="PF14432"/>
    </source>
</evidence>
<dbReference type="FunFam" id="1.25.40.10:FF:000227">
    <property type="entry name" value="Pentatricopeptide repeat-containing protein At3g13880"/>
    <property type="match status" value="1"/>
</dbReference>
<keyword evidence="2" id="KW-0677">Repeat</keyword>
<dbReference type="PROSITE" id="PS51375">
    <property type="entry name" value="PPR"/>
    <property type="match status" value="5"/>
</dbReference>
<dbReference type="PANTHER" id="PTHR24015">
    <property type="entry name" value="OS07G0578800 PROTEIN-RELATED"/>
    <property type="match status" value="1"/>
</dbReference>
<dbReference type="Pfam" id="PF13041">
    <property type="entry name" value="PPR_2"/>
    <property type="match status" value="2"/>
</dbReference>
<dbReference type="FunFam" id="1.25.40.10:FF:000366">
    <property type="entry name" value="Pentatricopeptide (PPR) repeat-containing protein"/>
    <property type="match status" value="1"/>
</dbReference>
<proteinExistence type="inferred from homology"/>
<dbReference type="GO" id="GO:0003723">
    <property type="term" value="F:RNA binding"/>
    <property type="evidence" value="ECO:0007669"/>
    <property type="project" value="InterPro"/>
</dbReference>
<evidence type="ECO:0000313" key="5">
    <source>
        <dbReference type="Proteomes" id="UP000504621"/>
    </source>
</evidence>
<accession>A0A6J1ASE7</accession>
<dbReference type="InterPro" id="IPR011990">
    <property type="entry name" value="TPR-like_helical_dom_sf"/>
</dbReference>
<gene>
    <name evidence="6" type="primary">LOC110420413</name>
</gene>
<feature type="repeat" description="PPR" evidence="3">
    <location>
        <begin position="421"/>
        <end position="456"/>
    </location>
</feature>
<dbReference type="GO" id="GO:0009451">
    <property type="term" value="P:RNA modification"/>
    <property type="evidence" value="ECO:0007669"/>
    <property type="project" value="InterPro"/>
</dbReference>
<evidence type="ECO:0000256" key="1">
    <source>
        <dbReference type="ARBA" id="ARBA00006643"/>
    </source>
</evidence>
<name>A0A6J1ASE7_9ROSI</name>
<dbReference type="Pfam" id="PF01535">
    <property type="entry name" value="PPR"/>
    <property type="match status" value="6"/>
</dbReference>
<feature type="repeat" description="PPR" evidence="3">
    <location>
        <begin position="51"/>
        <end position="85"/>
    </location>
</feature>
<dbReference type="OrthoDB" id="750109at2759"/>
<dbReference type="GO" id="GO:0008270">
    <property type="term" value="F:zinc ion binding"/>
    <property type="evidence" value="ECO:0007669"/>
    <property type="project" value="InterPro"/>
</dbReference>
<feature type="repeat" description="PPR" evidence="3">
    <location>
        <begin position="285"/>
        <end position="319"/>
    </location>
</feature>
<evidence type="ECO:0000256" key="3">
    <source>
        <dbReference type="PROSITE-ProRule" id="PRU00708"/>
    </source>
</evidence>
<dbReference type="PANTHER" id="PTHR24015:SF2022">
    <property type="entry name" value="PENTATRICOPEPTIDE REPEAT-CONTAINING PROTEIN CHLOROPLASTIC"/>
    <property type="match status" value="1"/>
</dbReference>
<organism evidence="5 6">
    <name type="scientific">Herrania umbratica</name>
    <dbReference type="NCBI Taxonomy" id="108875"/>
    <lineage>
        <taxon>Eukaryota</taxon>
        <taxon>Viridiplantae</taxon>
        <taxon>Streptophyta</taxon>
        <taxon>Embryophyta</taxon>
        <taxon>Tracheophyta</taxon>
        <taxon>Spermatophyta</taxon>
        <taxon>Magnoliopsida</taxon>
        <taxon>eudicotyledons</taxon>
        <taxon>Gunneridae</taxon>
        <taxon>Pentapetalae</taxon>
        <taxon>rosids</taxon>
        <taxon>malvids</taxon>
        <taxon>Malvales</taxon>
        <taxon>Malvaceae</taxon>
        <taxon>Byttnerioideae</taxon>
        <taxon>Herrania</taxon>
    </lineage>
</organism>
<protein>
    <submittedName>
        <fullName evidence="6">Pentatricopeptide repeat-containing protein At4g33170-like</fullName>
    </submittedName>
</protein>
<dbReference type="Gene3D" id="1.25.40.10">
    <property type="entry name" value="Tetratricopeptide repeat domain"/>
    <property type="match status" value="4"/>
</dbReference>
<dbReference type="FunFam" id="1.25.40.10:FF:000381">
    <property type="entry name" value="Pentatricopeptide repeat-containing protein"/>
    <property type="match status" value="1"/>
</dbReference>
<keyword evidence="5" id="KW-1185">Reference proteome</keyword>